<protein>
    <submittedName>
        <fullName evidence="1">Uncharacterized protein</fullName>
    </submittedName>
</protein>
<sequence length="113" mass="12955">MASTLDKTNATYLALWENSTYTNFAMIRYILEKMYHDSTNPWIDFFVLCDRRMTPNLSNKALWEEASGFVAAKKPQLFGTQRSLWDDKIPTNLCAGGDGLCTSFRSRLTVNRT</sequence>
<dbReference type="OrthoDB" id="3799293at2759"/>
<evidence type="ECO:0000313" key="1">
    <source>
        <dbReference type="EMBL" id="KAF2026529.1"/>
    </source>
</evidence>
<dbReference type="AlphaFoldDB" id="A0A9P4H3D8"/>
<name>A0A9P4H3D8_9PLEO</name>
<accession>A0A9P4H3D8</accession>
<dbReference type="Proteomes" id="UP000799777">
    <property type="component" value="Unassembled WGS sequence"/>
</dbReference>
<proteinExistence type="predicted"/>
<dbReference type="EMBL" id="ML978242">
    <property type="protein sequence ID" value="KAF2026529.1"/>
    <property type="molecule type" value="Genomic_DNA"/>
</dbReference>
<comment type="caution">
    <text evidence="1">The sequence shown here is derived from an EMBL/GenBank/DDBJ whole genome shotgun (WGS) entry which is preliminary data.</text>
</comment>
<keyword evidence="2" id="KW-1185">Reference proteome</keyword>
<gene>
    <name evidence="1" type="ORF">EK21DRAFT_115775</name>
</gene>
<evidence type="ECO:0000313" key="2">
    <source>
        <dbReference type="Proteomes" id="UP000799777"/>
    </source>
</evidence>
<organism evidence="1 2">
    <name type="scientific">Setomelanomma holmii</name>
    <dbReference type="NCBI Taxonomy" id="210430"/>
    <lineage>
        <taxon>Eukaryota</taxon>
        <taxon>Fungi</taxon>
        <taxon>Dikarya</taxon>
        <taxon>Ascomycota</taxon>
        <taxon>Pezizomycotina</taxon>
        <taxon>Dothideomycetes</taxon>
        <taxon>Pleosporomycetidae</taxon>
        <taxon>Pleosporales</taxon>
        <taxon>Pleosporineae</taxon>
        <taxon>Phaeosphaeriaceae</taxon>
        <taxon>Setomelanomma</taxon>
    </lineage>
</organism>
<reference evidence="1" key="1">
    <citation type="journal article" date="2020" name="Stud. Mycol.">
        <title>101 Dothideomycetes genomes: a test case for predicting lifestyles and emergence of pathogens.</title>
        <authorList>
            <person name="Haridas S."/>
            <person name="Albert R."/>
            <person name="Binder M."/>
            <person name="Bloem J."/>
            <person name="Labutti K."/>
            <person name="Salamov A."/>
            <person name="Andreopoulos B."/>
            <person name="Baker S."/>
            <person name="Barry K."/>
            <person name="Bills G."/>
            <person name="Bluhm B."/>
            <person name="Cannon C."/>
            <person name="Castanera R."/>
            <person name="Culley D."/>
            <person name="Daum C."/>
            <person name="Ezra D."/>
            <person name="Gonzalez J."/>
            <person name="Henrissat B."/>
            <person name="Kuo A."/>
            <person name="Liang C."/>
            <person name="Lipzen A."/>
            <person name="Lutzoni F."/>
            <person name="Magnuson J."/>
            <person name="Mondo S."/>
            <person name="Nolan M."/>
            <person name="Ohm R."/>
            <person name="Pangilinan J."/>
            <person name="Park H.-J."/>
            <person name="Ramirez L."/>
            <person name="Alfaro M."/>
            <person name="Sun H."/>
            <person name="Tritt A."/>
            <person name="Yoshinaga Y."/>
            <person name="Zwiers L.-H."/>
            <person name="Turgeon B."/>
            <person name="Goodwin S."/>
            <person name="Spatafora J."/>
            <person name="Crous P."/>
            <person name="Grigoriev I."/>
        </authorList>
    </citation>
    <scope>NUCLEOTIDE SEQUENCE</scope>
    <source>
        <strain evidence="1">CBS 110217</strain>
    </source>
</reference>